<keyword evidence="1" id="KW-1133">Transmembrane helix</keyword>
<keyword evidence="1" id="KW-0472">Membrane</keyword>
<evidence type="ECO:0000313" key="3">
    <source>
        <dbReference type="Proteomes" id="UP001250932"/>
    </source>
</evidence>
<keyword evidence="3" id="KW-1185">Reference proteome</keyword>
<dbReference type="RefSeq" id="WP_313831752.1">
    <property type="nucleotide sequence ID" value="NZ_JAQOUE010000001.1"/>
</dbReference>
<evidence type="ECO:0000313" key="2">
    <source>
        <dbReference type="EMBL" id="MDT7041398.1"/>
    </source>
</evidence>
<feature type="transmembrane region" description="Helical" evidence="1">
    <location>
        <begin position="55"/>
        <end position="74"/>
    </location>
</feature>
<dbReference type="Proteomes" id="UP001250932">
    <property type="component" value="Unassembled WGS sequence"/>
</dbReference>
<dbReference type="EMBL" id="JAQOUE010000001">
    <property type="protein sequence ID" value="MDT7041398.1"/>
    <property type="molecule type" value="Genomic_DNA"/>
</dbReference>
<gene>
    <name evidence="2" type="ORF">PPG34_03495</name>
</gene>
<organism evidence="2 3">
    <name type="scientific">Candidatus Nitronereus thalassa</name>
    <dbReference type="NCBI Taxonomy" id="3020898"/>
    <lineage>
        <taxon>Bacteria</taxon>
        <taxon>Pseudomonadati</taxon>
        <taxon>Nitrospirota</taxon>
        <taxon>Nitrospiria</taxon>
        <taxon>Nitrospirales</taxon>
        <taxon>Nitrospiraceae</taxon>
        <taxon>Candidatus Nitronereus</taxon>
    </lineage>
</organism>
<name>A0ABU3K4V4_9BACT</name>
<feature type="transmembrane region" description="Helical" evidence="1">
    <location>
        <begin position="144"/>
        <end position="162"/>
    </location>
</feature>
<keyword evidence="1" id="KW-0812">Transmembrane</keyword>
<feature type="transmembrane region" description="Helical" evidence="1">
    <location>
        <begin position="119"/>
        <end position="138"/>
    </location>
</feature>
<proteinExistence type="predicted"/>
<sequence length="171" mass="19488">MTWGLGFVGGLGSQIFFAMLIILPWWCNQAYAAYLPHPSSQFRAFRTAWERAHDIRYLGGLFLVTAITDLYIILVNPDYQLSVFCEKPSGVPGFFAKAQSPALHVAIGYGFLNLRRWSFFVYLVYAGFGLLNATTNFACFGFGRIRTVFFISLVVFTAYVIWRRHCFPVTH</sequence>
<evidence type="ECO:0000256" key="1">
    <source>
        <dbReference type="SAM" id="Phobius"/>
    </source>
</evidence>
<feature type="transmembrane region" description="Helical" evidence="1">
    <location>
        <begin position="15"/>
        <end position="34"/>
    </location>
</feature>
<comment type="caution">
    <text evidence="2">The sequence shown here is derived from an EMBL/GenBank/DDBJ whole genome shotgun (WGS) entry which is preliminary data.</text>
</comment>
<protein>
    <submittedName>
        <fullName evidence="2">Uncharacterized protein</fullName>
    </submittedName>
</protein>
<feature type="transmembrane region" description="Helical" evidence="1">
    <location>
        <begin position="94"/>
        <end position="112"/>
    </location>
</feature>
<reference evidence="2 3" key="1">
    <citation type="journal article" date="2023" name="ISME J.">
        <title>Cultivation and genomic characterization of novel and ubiquitous marine nitrite-oxidizing bacteria from the Nitrospirales.</title>
        <authorList>
            <person name="Mueller A.J."/>
            <person name="Daebeler A."/>
            <person name="Herbold C.W."/>
            <person name="Kirkegaard R.H."/>
            <person name="Daims H."/>
        </authorList>
    </citation>
    <scope>NUCLEOTIDE SEQUENCE [LARGE SCALE GENOMIC DNA]</scope>
    <source>
        <strain evidence="2 3">EB</strain>
    </source>
</reference>
<accession>A0ABU3K4V4</accession>